<dbReference type="AlphaFoldDB" id="A0A0F9IX15"/>
<keyword evidence="1" id="KW-1133">Transmembrane helix</keyword>
<comment type="caution">
    <text evidence="2">The sequence shown here is derived from an EMBL/GenBank/DDBJ whole genome shotgun (WGS) entry which is preliminary data.</text>
</comment>
<feature type="non-terminal residue" evidence="2">
    <location>
        <position position="1"/>
    </location>
</feature>
<evidence type="ECO:0000256" key="1">
    <source>
        <dbReference type="SAM" id="Phobius"/>
    </source>
</evidence>
<organism evidence="2">
    <name type="scientific">marine sediment metagenome</name>
    <dbReference type="NCBI Taxonomy" id="412755"/>
    <lineage>
        <taxon>unclassified sequences</taxon>
        <taxon>metagenomes</taxon>
        <taxon>ecological metagenomes</taxon>
    </lineage>
</organism>
<gene>
    <name evidence="2" type="ORF">LCGC14_1528400</name>
</gene>
<keyword evidence="1" id="KW-0812">Transmembrane</keyword>
<reference evidence="2" key="1">
    <citation type="journal article" date="2015" name="Nature">
        <title>Complex archaea that bridge the gap between prokaryotes and eukaryotes.</title>
        <authorList>
            <person name="Spang A."/>
            <person name="Saw J.H."/>
            <person name="Jorgensen S.L."/>
            <person name="Zaremba-Niedzwiedzka K."/>
            <person name="Martijn J."/>
            <person name="Lind A.E."/>
            <person name="van Eijk R."/>
            <person name="Schleper C."/>
            <person name="Guy L."/>
            <person name="Ettema T.J."/>
        </authorList>
    </citation>
    <scope>NUCLEOTIDE SEQUENCE</scope>
</reference>
<evidence type="ECO:0000313" key="2">
    <source>
        <dbReference type="EMBL" id="KKM61778.1"/>
    </source>
</evidence>
<dbReference type="EMBL" id="LAZR01011421">
    <property type="protein sequence ID" value="KKM61778.1"/>
    <property type="molecule type" value="Genomic_DNA"/>
</dbReference>
<proteinExistence type="predicted"/>
<sequence length="167" mass="18803">YDGGSKAEALLVSKHMSMAFSMCSFILCTFLLGFISTVMNCRQEVSTSCFEPLVEVTTIFTVFYSSFTRGVNNFQALDIWITHVLPPHKYSCPLVMPEDYKYYGPATISIFTSSSSTIRGGYANLFKGFIEPYSYQGSVTIDVNGCHSFFNTTMEFDWSPVRKCHTN</sequence>
<feature type="transmembrane region" description="Helical" evidence="1">
    <location>
        <begin position="19"/>
        <end position="39"/>
    </location>
</feature>
<protein>
    <submittedName>
        <fullName evidence="2">Uncharacterized protein</fullName>
    </submittedName>
</protein>
<accession>A0A0F9IX15</accession>
<name>A0A0F9IX15_9ZZZZ</name>
<keyword evidence="1" id="KW-0472">Membrane</keyword>